<dbReference type="NCBIfam" id="TIGR01456">
    <property type="entry name" value="CECR5"/>
    <property type="match status" value="1"/>
</dbReference>
<dbReference type="EMBL" id="JH431580">
    <property type="status" value="NOT_ANNOTATED_CDS"/>
    <property type="molecule type" value="Genomic_DNA"/>
</dbReference>
<evidence type="ECO:0000256" key="2">
    <source>
        <dbReference type="ARBA" id="ARBA00069384"/>
    </source>
</evidence>
<dbReference type="Gene3D" id="3.40.50.1000">
    <property type="entry name" value="HAD superfamily/HAD-like"/>
    <property type="match status" value="2"/>
</dbReference>
<evidence type="ECO:0000256" key="1">
    <source>
        <dbReference type="ARBA" id="ARBA00022729"/>
    </source>
</evidence>
<dbReference type="EnsemblMetazoa" id="SMAR005126-RA">
    <property type="protein sequence ID" value="SMAR005126-PA"/>
    <property type="gene ID" value="SMAR005126"/>
</dbReference>
<dbReference type="InterPro" id="IPR050324">
    <property type="entry name" value="CDP-alcohol_PTase-I"/>
</dbReference>
<keyword evidence="1" id="KW-0732">Signal</keyword>
<reference evidence="4" key="1">
    <citation type="submission" date="2011-05" db="EMBL/GenBank/DDBJ databases">
        <authorList>
            <person name="Richards S.R."/>
            <person name="Qu J."/>
            <person name="Jiang H."/>
            <person name="Jhangiani S.N."/>
            <person name="Agravi P."/>
            <person name="Goodspeed R."/>
            <person name="Gross S."/>
            <person name="Mandapat C."/>
            <person name="Jackson L."/>
            <person name="Mathew T."/>
            <person name="Pu L."/>
            <person name="Thornton R."/>
            <person name="Saada N."/>
            <person name="Wilczek-Boney K.B."/>
            <person name="Lee S."/>
            <person name="Kovar C."/>
            <person name="Wu Y."/>
            <person name="Scherer S.E."/>
            <person name="Worley K.C."/>
            <person name="Muzny D.M."/>
            <person name="Gibbs R."/>
        </authorList>
    </citation>
    <scope>NUCLEOTIDE SEQUENCE</scope>
    <source>
        <strain evidence="4">Brora</strain>
    </source>
</reference>
<dbReference type="NCBIfam" id="TIGR01460">
    <property type="entry name" value="HAD-SF-IIA"/>
    <property type="match status" value="1"/>
</dbReference>
<dbReference type="InterPro" id="IPR006357">
    <property type="entry name" value="HAD-SF_hydro_IIA"/>
</dbReference>
<dbReference type="Pfam" id="PF13344">
    <property type="entry name" value="Hydrolase_6"/>
    <property type="match status" value="1"/>
</dbReference>
<organism evidence="3 4">
    <name type="scientific">Strigamia maritima</name>
    <name type="common">European centipede</name>
    <name type="synonym">Geophilus maritimus</name>
    <dbReference type="NCBI Taxonomy" id="126957"/>
    <lineage>
        <taxon>Eukaryota</taxon>
        <taxon>Metazoa</taxon>
        <taxon>Ecdysozoa</taxon>
        <taxon>Arthropoda</taxon>
        <taxon>Myriapoda</taxon>
        <taxon>Chilopoda</taxon>
        <taxon>Pleurostigmophora</taxon>
        <taxon>Geophilomorpha</taxon>
        <taxon>Linotaeniidae</taxon>
        <taxon>Strigamia</taxon>
    </lineage>
</organism>
<evidence type="ECO:0000313" key="3">
    <source>
        <dbReference type="EnsemblMetazoa" id="SMAR005126-PA"/>
    </source>
</evidence>
<accession>T1IVC9</accession>
<name>T1IVC9_STRMM</name>
<dbReference type="GO" id="GO:0005739">
    <property type="term" value="C:mitochondrion"/>
    <property type="evidence" value="ECO:0007669"/>
    <property type="project" value="TreeGrafter"/>
</dbReference>
<protein>
    <recommendedName>
        <fullName evidence="2">Haloacid dehalogenase-like hydrolase domain-containing 5</fullName>
    </recommendedName>
</protein>
<dbReference type="HOGENOM" id="CLU_030880_0_1_1"/>
<dbReference type="PANTHER" id="PTHR14269:SF4">
    <property type="entry name" value="CAT EYE SYNDROME CRITICAL REGION PROTEIN 5"/>
    <property type="match status" value="1"/>
</dbReference>
<dbReference type="STRING" id="126957.T1IVC9"/>
<keyword evidence="4" id="KW-1185">Reference proteome</keyword>
<dbReference type="SUPFAM" id="SSF56784">
    <property type="entry name" value="HAD-like"/>
    <property type="match status" value="1"/>
</dbReference>
<dbReference type="PANTHER" id="PTHR14269">
    <property type="entry name" value="CDP-DIACYLGLYCEROL--GLYCEROL-3-PHOSPHATE 3-PHOSPHATIDYLTRANSFERASE-RELATED"/>
    <property type="match status" value="1"/>
</dbReference>
<dbReference type="GO" id="GO:0046474">
    <property type="term" value="P:glycerophospholipid biosynthetic process"/>
    <property type="evidence" value="ECO:0007669"/>
    <property type="project" value="TreeGrafter"/>
</dbReference>
<dbReference type="eggNOG" id="KOG1618">
    <property type="taxonomic scope" value="Eukaryota"/>
</dbReference>
<dbReference type="OMA" id="HDKRMLV"/>
<dbReference type="InterPro" id="IPR036412">
    <property type="entry name" value="HAD-like_sf"/>
</dbReference>
<dbReference type="InterPro" id="IPR023214">
    <property type="entry name" value="HAD_sf"/>
</dbReference>
<dbReference type="PhylomeDB" id="T1IVC9"/>
<dbReference type="InterPro" id="IPR006353">
    <property type="entry name" value="HAD-SF_hydro_IIA_CECR5"/>
</dbReference>
<proteinExistence type="predicted"/>
<dbReference type="AlphaFoldDB" id="T1IVC9"/>
<reference evidence="3" key="2">
    <citation type="submission" date="2015-02" db="UniProtKB">
        <authorList>
            <consortium name="EnsemblMetazoa"/>
        </authorList>
    </citation>
    <scope>IDENTIFICATION</scope>
</reference>
<evidence type="ECO:0000313" key="4">
    <source>
        <dbReference type="Proteomes" id="UP000014500"/>
    </source>
</evidence>
<dbReference type="Proteomes" id="UP000014500">
    <property type="component" value="Unassembled WGS sequence"/>
</dbReference>
<dbReference type="FunFam" id="3.40.50.1000:FF:000081">
    <property type="entry name" value="Haloacid dehalogenase like hydrolase domain containing 5"/>
    <property type="match status" value="1"/>
</dbReference>
<sequence length="432" mass="48847">MAASYHHSTFSRLLRVQVRDFQLIFKDNYSVQFVRNAHTQTIMQPRFGLLFDIDGVIVRGRRVLPFARDAFSKLVDDQGKFRVPTVFVTNAGNVMRHQKAQQLSYWLGVEVSEDQVVMSHSPLRMFKQFHNKHVLVSGQGPTVDIAKGLGFTKITSMDTLRNSFPLLDAVDHKRRTGVPCAFEKYYPRIEAVVMFGEPIRWETSLQLIIDVLMASGLPCEAPRTIPYPHIPLLACNVDLQWMAEACMPRFGHGAFLVCLENLYKKITGKELIYTALIGKPSEVTYRYAEYIVAALAKSQGINHRIQRLYAIGDNPDTDIYGANLYNRFLTRRLESQKKSAKMVKMKNVAGAAVNKVDMILSSDLGVDSAEGADSCESILVQTGVYNKDAGLETCNHSARDFLPVEEKLREASYTSENVHEAIDVIFEREDFH</sequence>